<feature type="domain" description="VWFA" evidence="4">
    <location>
        <begin position="237"/>
        <end position="434"/>
    </location>
</feature>
<dbReference type="PROSITE" id="PS50011">
    <property type="entry name" value="PROTEIN_KINASE_DOM"/>
    <property type="match status" value="1"/>
</dbReference>
<dbReference type="PROSITE" id="PS00107">
    <property type="entry name" value="PROTEIN_KINASE_ATP"/>
    <property type="match status" value="1"/>
</dbReference>
<keyword evidence="2" id="KW-0812">Transmembrane</keyword>
<sequence length="966" mass="106165">MVSVTSYQQGSLKCFITFFKFLRDSTGTYLRTPFTRASHRFEMGEVRALCFFVAVLAIVCNVCHAQTGMDAVKYIENFESQVKEISQNSVTNFMRSCELLASCQGNCSRQACLPVQGDDEGYECKRVTNNSHCYSVDGNLGCRNIRVSMAKSFVRLSTGISGLIVEANTTICSQRNLDATFKNTSSHNEPNSTFWGYFASVEGVHRAYPGRDVSPDICTFEPRKRPWYMGVTAIKKDVIVLLDTGNTMGDLLPGDLLDSADITKLNASLSVVNELLDTFAYGDRVTVITFTNSGARTVLSPITVGANGISSLKTALQDSVSPDASQGSSNLTSAFILANQTFAATSALKVILTITDGQIMPVDSGTTANSTSVFASIRSLNTLLQIYSFDRAPSAASRLKTLACDCFGTYERIITTVKNPLWTLRSYFGILARVRLTASKNMPYWTKPYNDNGSLGKVITVVYPAFVDNYTLIGVAGVDVLLEDLGPVTLSDLTSVLLQRGNTDLLTGLLPPRLPCSFGLSTANQCPTGTAPPNALCHATVASGPSFQQRICSCSGFCLASVTDRKSSLSPAQISGIGVGVGLSVIFFAALLFLFREKKTSQIERETIPPLGAPLFSDSKIEFKAISPLSSSVRSPSSRRRSLRANSLGWASQAMQTLTEYTQEDLAAATDNWSSTAELGRGAHGLVFKGILSDGTPVAIKKPTRDVTHDTWDTFATELELLSKLNHKRLVRLLGYCKEEIILVYEFMENGTLADWLHPMNPELKLGWERRLKIALGAARGLEYLHEYAMPKTYHGDVKPANILLDHEWESHVSDFGLSIWSNDDKDPYLIASRIGGTFGYLDPEFVSSGQVTFASDVYSFGIVLLELISGRPVVVEYENIRDWATKYEEDDALEDVLEKSLETPEWSVDVLVEIVRIALRCTERKKQDRPKMKEVASSLDHAWHFWVRSQGTISEDCSLSVIEPR</sequence>
<accession>A0A2K1L0L7</accession>
<keyword evidence="1" id="KW-0547">Nucleotide-binding</keyword>
<dbReference type="Proteomes" id="UP000006727">
    <property type="component" value="Chromosome 2"/>
</dbReference>
<dbReference type="EnsemblPlants" id="Pp3c2_7620V3.1">
    <property type="protein sequence ID" value="Pp3c2_7620V3.1"/>
    <property type="gene ID" value="Pp3c2_7620"/>
</dbReference>
<dbReference type="Gene3D" id="3.30.200.20">
    <property type="entry name" value="Phosphorylase Kinase, domain 1"/>
    <property type="match status" value="1"/>
</dbReference>
<dbReference type="PaxDb" id="3218-PP1S384_15V6.1"/>
<dbReference type="Gene3D" id="3.40.50.410">
    <property type="entry name" value="von Willebrand factor, type A domain"/>
    <property type="match status" value="1"/>
</dbReference>
<organism evidence="5">
    <name type="scientific">Physcomitrium patens</name>
    <name type="common">Spreading-leaved earth moss</name>
    <name type="synonym">Physcomitrella patens</name>
    <dbReference type="NCBI Taxonomy" id="3218"/>
    <lineage>
        <taxon>Eukaryota</taxon>
        <taxon>Viridiplantae</taxon>
        <taxon>Streptophyta</taxon>
        <taxon>Embryophyta</taxon>
        <taxon>Bryophyta</taxon>
        <taxon>Bryophytina</taxon>
        <taxon>Bryopsida</taxon>
        <taxon>Funariidae</taxon>
        <taxon>Funariales</taxon>
        <taxon>Funariaceae</taxon>
        <taxon>Physcomitrium</taxon>
    </lineage>
</organism>
<dbReference type="Gene3D" id="3.30.450.20">
    <property type="entry name" value="PAS domain"/>
    <property type="match status" value="1"/>
</dbReference>
<dbReference type="RefSeq" id="XP_024368104.1">
    <property type="nucleotide sequence ID" value="XM_024512336.2"/>
</dbReference>
<feature type="binding site" evidence="1">
    <location>
        <position position="702"/>
    </location>
    <ligand>
        <name>ATP</name>
        <dbReference type="ChEBI" id="CHEBI:30616"/>
    </ligand>
</feature>
<dbReference type="InterPro" id="IPR036465">
    <property type="entry name" value="vWFA_dom_sf"/>
</dbReference>
<dbReference type="OMA" id="DHEWESH"/>
<evidence type="ECO:0000259" key="4">
    <source>
        <dbReference type="PROSITE" id="PS50234"/>
    </source>
</evidence>
<evidence type="ECO:0000256" key="2">
    <source>
        <dbReference type="SAM" id="Phobius"/>
    </source>
</evidence>
<evidence type="ECO:0008006" key="8">
    <source>
        <dbReference type="Google" id="ProtNLM"/>
    </source>
</evidence>
<keyword evidence="2" id="KW-1133">Transmembrane helix</keyword>
<evidence type="ECO:0000256" key="1">
    <source>
        <dbReference type="PROSITE-ProRule" id="PRU10141"/>
    </source>
</evidence>
<dbReference type="Gramene" id="Pp3c2_7620V3.2">
    <property type="protein sequence ID" value="Pp3c2_7620V3.2"/>
    <property type="gene ID" value="Pp3c2_7620"/>
</dbReference>
<reference evidence="6" key="3">
    <citation type="submission" date="2020-12" db="UniProtKB">
        <authorList>
            <consortium name="EnsemblPlants"/>
        </authorList>
    </citation>
    <scope>IDENTIFICATION</scope>
</reference>
<dbReference type="PROSITE" id="PS50234">
    <property type="entry name" value="VWFA"/>
    <property type="match status" value="1"/>
</dbReference>
<dbReference type="STRING" id="3218.A0A2K1L0L7"/>
<feature type="domain" description="Protein kinase" evidence="3">
    <location>
        <begin position="673"/>
        <end position="948"/>
    </location>
</feature>
<dbReference type="AlphaFoldDB" id="A0A2K1L0L7"/>
<dbReference type="GO" id="GO:0005524">
    <property type="term" value="F:ATP binding"/>
    <property type="evidence" value="ECO:0007669"/>
    <property type="project" value="UniProtKB-UniRule"/>
</dbReference>
<dbReference type="GO" id="GO:0004672">
    <property type="term" value="F:protein kinase activity"/>
    <property type="evidence" value="ECO:0007669"/>
    <property type="project" value="InterPro"/>
</dbReference>
<evidence type="ECO:0000313" key="5">
    <source>
        <dbReference type="EMBL" id="PNR59567.1"/>
    </source>
</evidence>
<dbReference type="PANTHER" id="PTHR46146:SF3">
    <property type="entry name" value="SERINE_THREONINE-PROTEIN KINASE-LIKE PROTEIN CCR3-RELATED"/>
    <property type="match status" value="1"/>
</dbReference>
<dbReference type="SMART" id="SM00220">
    <property type="entry name" value="S_TKc"/>
    <property type="match status" value="1"/>
</dbReference>
<protein>
    <recommendedName>
        <fullName evidence="8">Protein kinase domain-containing protein</fullName>
    </recommendedName>
</protein>
<dbReference type="SUPFAM" id="SSF56112">
    <property type="entry name" value="Protein kinase-like (PK-like)"/>
    <property type="match status" value="1"/>
</dbReference>
<reference evidence="5 7" key="1">
    <citation type="journal article" date="2008" name="Science">
        <title>The Physcomitrella genome reveals evolutionary insights into the conquest of land by plants.</title>
        <authorList>
            <person name="Rensing S."/>
            <person name="Lang D."/>
            <person name="Zimmer A."/>
            <person name="Terry A."/>
            <person name="Salamov A."/>
            <person name="Shapiro H."/>
            <person name="Nishiyama T."/>
            <person name="Perroud P.-F."/>
            <person name="Lindquist E."/>
            <person name="Kamisugi Y."/>
            <person name="Tanahashi T."/>
            <person name="Sakakibara K."/>
            <person name="Fujita T."/>
            <person name="Oishi K."/>
            <person name="Shin-I T."/>
            <person name="Kuroki Y."/>
            <person name="Toyoda A."/>
            <person name="Suzuki Y."/>
            <person name="Hashimoto A."/>
            <person name="Yamaguchi K."/>
            <person name="Sugano A."/>
            <person name="Kohara Y."/>
            <person name="Fujiyama A."/>
            <person name="Anterola A."/>
            <person name="Aoki S."/>
            <person name="Ashton N."/>
            <person name="Barbazuk W.B."/>
            <person name="Barker E."/>
            <person name="Bennetzen J."/>
            <person name="Bezanilla M."/>
            <person name="Blankenship R."/>
            <person name="Cho S.H."/>
            <person name="Dutcher S."/>
            <person name="Estelle M."/>
            <person name="Fawcett J.A."/>
            <person name="Gundlach H."/>
            <person name="Hanada K."/>
            <person name="Heyl A."/>
            <person name="Hicks K.A."/>
            <person name="Hugh J."/>
            <person name="Lohr M."/>
            <person name="Mayer K."/>
            <person name="Melkozernov A."/>
            <person name="Murata T."/>
            <person name="Nelson D."/>
            <person name="Pils B."/>
            <person name="Prigge M."/>
            <person name="Reiss B."/>
            <person name="Renner T."/>
            <person name="Rombauts S."/>
            <person name="Rushton P."/>
            <person name="Sanderfoot A."/>
            <person name="Schween G."/>
            <person name="Shiu S.-H."/>
            <person name="Stueber K."/>
            <person name="Theodoulou F.L."/>
            <person name="Tu H."/>
            <person name="Van de Peer Y."/>
            <person name="Verrier P.J."/>
            <person name="Waters E."/>
            <person name="Wood A."/>
            <person name="Yang L."/>
            <person name="Cove D."/>
            <person name="Cuming A."/>
            <person name="Hasebe M."/>
            <person name="Lucas S."/>
            <person name="Mishler D.B."/>
            <person name="Reski R."/>
            <person name="Grigoriev I."/>
            <person name="Quatrano R.S."/>
            <person name="Boore J.L."/>
        </authorList>
    </citation>
    <scope>NUCLEOTIDE SEQUENCE [LARGE SCALE GENOMIC DNA]</scope>
    <source>
        <strain evidence="6 7">cv. Gransden 2004</strain>
    </source>
</reference>
<dbReference type="FunFam" id="3.30.450.20:FF:000449">
    <property type="entry name" value="Predicted protein"/>
    <property type="match status" value="1"/>
</dbReference>
<keyword evidence="7" id="KW-1185">Reference proteome</keyword>
<dbReference type="InterPro" id="IPR001245">
    <property type="entry name" value="Ser-Thr/Tyr_kinase_cat_dom"/>
</dbReference>
<dbReference type="Pfam" id="PF13519">
    <property type="entry name" value="VWA_2"/>
    <property type="match status" value="1"/>
</dbReference>
<dbReference type="Pfam" id="PF07714">
    <property type="entry name" value="PK_Tyr_Ser-Thr"/>
    <property type="match status" value="1"/>
</dbReference>
<feature type="transmembrane region" description="Helical" evidence="2">
    <location>
        <begin position="574"/>
        <end position="595"/>
    </location>
</feature>
<dbReference type="SMART" id="SM00327">
    <property type="entry name" value="VWA"/>
    <property type="match status" value="1"/>
</dbReference>
<evidence type="ECO:0000259" key="3">
    <source>
        <dbReference type="PROSITE" id="PS50011"/>
    </source>
</evidence>
<dbReference type="SUPFAM" id="SSF53300">
    <property type="entry name" value="vWA-like"/>
    <property type="match status" value="1"/>
</dbReference>
<dbReference type="Gene3D" id="1.10.510.10">
    <property type="entry name" value="Transferase(Phosphotransferase) domain 1"/>
    <property type="match status" value="1"/>
</dbReference>
<dbReference type="InterPro" id="IPR011009">
    <property type="entry name" value="Kinase-like_dom_sf"/>
</dbReference>
<dbReference type="InterPro" id="IPR002035">
    <property type="entry name" value="VWF_A"/>
</dbReference>
<evidence type="ECO:0000313" key="7">
    <source>
        <dbReference type="Proteomes" id="UP000006727"/>
    </source>
</evidence>
<reference evidence="5 7" key="2">
    <citation type="journal article" date="2018" name="Plant J.">
        <title>The Physcomitrella patens chromosome-scale assembly reveals moss genome structure and evolution.</title>
        <authorList>
            <person name="Lang D."/>
            <person name="Ullrich K.K."/>
            <person name="Murat F."/>
            <person name="Fuchs J."/>
            <person name="Jenkins J."/>
            <person name="Haas F.B."/>
            <person name="Piednoel M."/>
            <person name="Gundlach H."/>
            <person name="Van Bel M."/>
            <person name="Meyberg R."/>
            <person name="Vives C."/>
            <person name="Morata J."/>
            <person name="Symeonidi A."/>
            <person name="Hiss M."/>
            <person name="Muchero W."/>
            <person name="Kamisugi Y."/>
            <person name="Saleh O."/>
            <person name="Blanc G."/>
            <person name="Decker E.L."/>
            <person name="van Gessel N."/>
            <person name="Grimwood J."/>
            <person name="Hayes R.D."/>
            <person name="Graham S.W."/>
            <person name="Gunter L.E."/>
            <person name="McDaniel S.F."/>
            <person name="Hoernstein S.N.W."/>
            <person name="Larsson A."/>
            <person name="Li F.W."/>
            <person name="Perroud P.F."/>
            <person name="Phillips J."/>
            <person name="Ranjan P."/>
            <person name="Rokshar D.S."/>
            <person name="Rothfels C.J."/>
            <person name="Schneider L."/>
            <person name="Shu S."/>
            <person name="Stevenson D.W."/>
            <person name="Thummler F."/>
            <person name="Tillich M."/>
            <person name="Villarreal Aguilar J.C."/>
            <person name="Widiez T."/>
            <person name="Wong G.K."/>
            <person name="Wymore A."/>
            <person name="Zhang Y."/>
            <person name="Zimmer A.D."/>
            <person name="Quatrano R.S."/>
            <person name="Mayer K.F.X."/>
            <person name="Goodstein D."/>
            <person name="Casacuberta J.M."/>
            <person name="Vandepoele K."/>
            <person name="Reski R."/>
            <person name="Cuming A.C."/>
            <person name="Tuskan G.A."/>
            <person name="Maumus F."/>
            <person name="Salse J."/>
            <person name="Schmutz J."/>
            <person name="Rensing S.A."/>
        </authorList>
    </citation>
    <scope>NUCLEOTIDE SEQUENCE [LARGE SCALE GENOMIC DNA]</scope>
    <source>
        <strain evidence="6 7">cv. Gransden 2004</strain>
    </source>
</reference>
<dbReference type="EnsemblPlants" id="Pp3c2_7620V3.2">
    <property type="protein sequence ID" value="Pp3c2_7620V3.2"/>
    <property type="gene ID" value="Pp3c2_7620"/>
</dbReference>
<dbReference type="InterPro" id="IPR000719">
    <property type="entry name" value="Prot_kinase_dom"/>
</dbReference>
<evidence type="ECO:0000313" key="6">
    <source>
        <dbReference type="EnsemblPlants" id="Pp3c2_7620V3.1"/>
    </source>
</evidence>
<keyword evidence="2" id="KW-0472">Membrane</keyword>
<dbReference type="EMBL" id="ABEU02000002">
    <property type="protein sequence ID" value="PNR59567.1"/>
    <property type="molecule type" value="Genomic_DNA"/>
</dbReference>
<name>A0A2K1L0L7_PHYPA</name>
<proteinExistence type="predicted"/>
<dbReference type="Gramene" id="Pp3c2_7620V3.1">
    <property type="protein sequence ID" value="Pp3c2_7620V3.1"/>
    <property type="gene ID" value="Pp3c2_7620"/>
</dbReference>
<dbReference type="CDD" id="cd14066">
    <property type="entry name" value="STKc_IRAK"/>
    <property type="match status" value="1"/>
</dbReference>
<dbReference type="GeneID" id="112278696"/>
<dbReference type="InterPro" id="IPR017441">
    <property type="entry name" value="Protein_kinase_ATP_BS"/>
</dbReference>
<dbReference type="PANTHER" id="PTHR46146">
    <property type="entry name" value="SERINE/THREONINE-PROTEIN KINASE-LIKE PROTEIN CCR4"/>
    <property type="match status" value="1"/>
</dbReference>
<gene>
    <name evidence="6" type="primary">LOC112278696</name>
    <name evidence="5" type="ORF">PHYPA_002358</name>
</gene>
<keyword evidence="1" id="KW-0067">ATP-binding</keyword>